<evidence type="ECO:0000313" key="2">
    <source>
        <dbReference type="Proteomes" id="UP000265427"/>
    </source>
</evidence>
<dbReference type="AlphaFoldDB" id="A0A397AU29"/>
<proteinExistence type="predicted"/>
<comment type="caution">
    <text evidence="1">The sequence shown here is derived from an EMBL/GenBank/DDBJ whole genome shotgun (WGS) entry which is preliminary data.</text>
</comment>
<dbReference type="Proteomes" id="UP000265427">
    <property type="component" value="Unassembled WGS sequence"/>
</dbReference>
<name>A0A397AU29_APHAT</name>
<gene>
    <name evidence="1" type="ORF">DYB36_009884</name>
</gene>
<organism evidence="1 2">
    <name type="scientific">Aphanomyces astaci</name>
    <name type="common">Crayfish plague agent</name>
    <dbReference type="NCBI Taxonomy" id="112090"/>
    <lineage>
        <taxon>Eukaryota</taxon>
        <taxon>Sar</taxon>
        <taxon>Stramenopiles</taxon>
        <taxon>Oomycota</taxon>
        <taxon>Saprolegniomycetes</taxon>
        <taxon>Saprolegniales</taxon>
        <taxon>Verrucalvaceae</taxon>
        <taxon>Aphanomyces</taxon>
    </lineage>
</organism>
<sequence length="144" mass="15591">MACGSSTEPGDQGGRAPHLPLRPLWLDLYTSHTTQLEAFAEWCGYAEGFDLVDNLVGVVVLRAGQYCIHVQGEFAKVHGLNAVTILVNSQRVATSKQLATADKQVDVTTVVSLRQGDVVRVQTLGPKTVLASGAILNMYELYVY</sequence>
<dbReference type="VEuPathDB" id="FungiDB:H257_03202"/>
<accession>A0A397AU29</accession>
<dbReference type="EMBL" id="QUSZ01005267">
    <property type="protein sequence ID" value="RHY10436.1"/>
    <property type="molecule type" value="Genomic_DNA"/>
</dbReference>
<reference evidence="1 2" key="1">
    <citation type="submission" date="2018-08" db="EMBL/GenBank/DDBJ databases">
        <title>Aphanomyces genome sequencing and annotation.</title>
        <authorList>
            <person name="Minardi D."/>
            <person name="Oidtmann B."/>
            <person name="Van Der Giezen M."/>
            <person name="Studholme D.J."/>
        </authorList>
    </citation>
    <scope>NUCLEOTIDE SEQUENCE [LARGE SCALE GENOMIC DNA]</scope>
    <source>
        <strain evidence="1 2">Kv</strain>
    </source>
</reference>
<protein>
    <submittedName>
        <fullName evidence="1">Uncharacterized protein</fullName>
    </submittedName>
</protein>
<evidence type="ECO:0000313" key="1">
    <source>
        <dbReference type="EMBL" id="RHY10436.1"/>
    </source>
</evidence>